<dbReference type="GO" id="GO:0003735">
    <property type="term" value="F:structural constituent of ribosome"/>
    <property type="evidence" value="ECO:0007669"/>
    <property type="project" value="InterPro"/>
</dbReference>
<evidence type="ECO:0000256" key="3">
    <source>
        <dbReference type="ARBA" id="ARBA00023274"/>
    </source>
</evidence>
<gene>
    <name evidence="5" type="primary">rplT</name>
    <name evidence="7" type="ORF">COW82_01635</name>
</gene>
<evidence type="ECO:0000256" key="2">
    <source>
        <dbReference type="ARBA" id="ARBA00022980"/>
    </source>
</evidence>
<dbReference type="GO" id="GO:0005840">
    <property type="term" value="C:ribosome"/>
    <property type="evidence" value="ECO:0007669"/>
    <property type="project" value="UniProtKB-KW"/>
</dbReference>
<dbReference type="AlphaFoldDB" id="A0A2H0DWI6"/>
<dbReference type="GO" id="GO:0000027">
    <property type="term" value="P:ribosomal large subunit assembly"/>
    <property type="evidence" value="ECO:0007669"/>
    <property type="project" value="UniProtKB-UniRule"/>
</dbReference>
<dbReference type="GO" id="GO:0019843">
    <property type="term" value="F:rRNA binding"/>
    <property type="evidence" value="ECO:0007669"/>
    <property type="project" value="UniProtKB-UniRule"/>
</dbReference>
<proteinExistence type="inferred from homology"/>
<evidence type="ECO:0000313" key="8">
    <source>
        <dbReference type="Proteomes" id="UP000231276"/>
    </source>
</evidence>
<dbReference type="EMBL" id="PCTS01000021">
    <property type="protein sequence ID" value="PIP86542.1"/>
    <property type="molecule type" value="Genomic_DNA"/>
</dbReference>
<dbReference type="Gene3D" id="1.10.1900.20">
    <property type="entry name" value="Ribosomal protein L20"/>
    <property type="match status" value="1"/>
</dbReference>
<dbReference type="SUPFAM" id="SSF74731">
    <property type="entry name" value="Ribosomal protein L20"/>
    <property type="match status" value="1"/>
</dbReference>
<evidence type="ECO:0000313" key="7">
    <source>
        <dbReference type="EMBL" id="PIP86542.1"/>
    </source>
</evidence>
<dbReference type="Gene3D" id="6.10.160.10">
    <property type="match status" value="1"/>
</dbReference>
<evidence type="ECO:0000256" key="4">
    <source>
        <dbReference type="ARBA" id="ARBA00035172"/>
    </source>
</evidence>
<name>A0A2H0DWI6_9BACT</name>
<evidence type="ECO:0000256" key="5">
    <source>
        <dbReference type="HAMAP-Rule" id="MF_00382"/>
    </source>
</evidence>
<dbReference type="InterPro" id="IPR005813">
    <property type="entry name" value="Ribosomal_bL20"/>
</dbReference>
<dbReference type="Proteomes" id="UP000231276">
    <property type="component" value="Unassembled WGS sequence"/>
</dbReference>
<keyword evidence="5 6" id="KW-0699">rRNA-binding</keyword>
<sequence length="114" mass="13473">MTRVKRGVIKNKRRKNILAKTKGYRNAKKSKKRQAKEAIFHAGTHAFNDRRKKKNDFRRLWQVRIGAALKPHDLSYSKFIKALKDKKIEIDRKILSELAKDNPETFSRIVEEVK</sequence>
<protein>
    <recommendedName>
        <fullName evidence="4 5">Large ribosomal subunit protein bL20</fullName>
    </recommendedName>
</protein>
<reference evidence="7 8" key="1">
    <citation type="submission" date="2017-09" db="EMBL/GenBank/DDBJ databases">
        <title>Depth-based differentiation of microbial function through sediment-hosted aquifers and enrichment of novel symbionts in the deep terrestrial subsurface.</title>
        <authorList>
            <person name="Probst A.J."/>
            <person name="Ladd B."/>
            <person name="Jarett J.K."/>
            <person name="Geller-Mcgrath D.E."/>
            <person name="Sieber C.M."/>
            <person name="Emerson J.B."/>
            <person name="Anantharaman K."/>
            <person name="Thomas B.C."/>
            <person name="Malmstrom R."/>
            <person name="Stieglmeier M."/>
            <person name="Klingl A."/>
            <person name="Woyke T."/>
            <person name="Ryan C.M."/>
            <person name="Banfield J.F."/>
        </authorList>
    </citation>
    <scope>NUCLEOTIDE SEQUENCE [LARGE SCALE GENOMIC DNA]</scope>
    <source>
        <strain evidence="7">CG22_combo_CG10-13_8_21_14_all_43_18</strain>
    </source>
</reference>
<dbReference type="Pfam" id="PF00453">
    <property type="entry name" value="Ribosomal_L20"/>
    <property type="match status" value="1"/>
</dbReference>
<dbReference type="FunFam" id="1.10.1900.20:FF:000001">
    <property type="entry name" value="50S ribosomal protein L20"/>
    <property type="match status" value="1"/>
</dbReference>
<dbReference type="PRINTS" id="PR00062">
    <property type="entry name" value="RIBOSOMALL20"/>
</dbReference>
<keyword evidence="5 6" id="KW-0694">RNA-binding</keyword>
<dbReference type="GO" id="GO:0006412">
    <property type="term" value="P:translation"/>
    <property type="evidence" value="ECO:0007669"/>
    <property type="project" value="InterPro"/>
</dbReference>
<dbReference type="CDD" id="cd07026">
    <property type="entry name" value="Ribosomal_L20"/>
    <property type="match status" value="1"/>
</dbReference>
<comment type="similarity">
    <text evidence="1 5 6">Belongs to the bacterial ribosomal protein bL20 family.</text>
</comment>
<organism evidence="7 8">
    <name type="scientific">Candidatus Campbellbacteria bacterium CG22_combo_CG10-13_8_21_14_all_43_18</name>
    <dbReference type="NCBI Taxonomy" id="1974530"/>
    <lineage>
        <taxon>Bacteria</taxon>
        <taxon>Candidatus Campbelliibacteriota</taxon>
    </lineage>
</organism>
<evidence type="ECO:0000256" key="1">
    <source>
        <dbReference type="ARBA" id="ARBA00007698"/>
    </source>
</evidence>
<dbReference type="NCBIfam" id="TIGR01032">
    <property type="entry name" value="rplT_bact"/>
    <property type="match status" value="1"/>
</dbReference>
<dbReference type="InterPro" id="IPR035566">
    <property type="entry name" value="Ribosomal_protein_bL20_C"/>
</dbReference>
<keyword evidence="2 5" id="KW-0689">Ribosomal protein</keyword>
<keyword evidence="3 5" id="KW-0687">Ribonucleoprotein</keyword>
<evidence type="ECO:0000256" key="6">
    <source>
        <dbReference type="RuleBase" id="RU000560"/>
    </source>
</evidence>
<dbReference type="HAMAP" id="MF_00382">
    <property type="entry name" value="Ribosomal_bL20"/>
    <property type="match status" value="1"/>
</dbReference>
<comment type="caution">
    <text evidence="7">The sequence shown here is derived from an EMBL/GenBank/DDBJ whole genome shotgun (WGS) entry which is preliminary data.</text>
</comment>
<accession>A0A2H0DWI6</accession>
<comment type="function">
    <text evidence="5 6">Binds directly to 23S ribosomal RNA and is necessary for the in vitro assembly process of the 50S ribosomal subunit. It is not involved in the protein synthesizing functions of that subunit.</text>
</comment>
<dbReference type="GO" id="GO:1990904">
    <property type="term" value="C:ribonucleoprotein complex"/>
    <property type="evidence" value="ECO:0007669"/>
    <property type="project" value="UniProtKB-KW"/>
</dbReference>
<dbReference type="PANTHER" id="PTHR10986">
    <property type="entry name" value="39S RIBOSOMAL PROTEIN L20"/>
    <property type="match status" value="1"/>
</dbReference>